<evidence type="ECO:0000256" key="5">
    <source>
        <dbReference type="SAM" id="SignalP"/>
    </source>
</evidence>
<dbReference type="InterPro" id="IPR006665">
    <property type="entry name" value="OmpA-like"/>
</dbReference>
<evidence type="ECO:0000256" key="4">
    <source>
        <dbReference type="PROSITE-ProRule" id="PRU00473"/>
    </source>
</evidence>
<dbReference type="PROSITE" id="PS51123">
    <property type="entry name" value="OMPA_2"/>
    <property type="match status" value="1"/>
</dbReference>
<evidence type="ECO:0000256" key="1">
    <source>
        <dbReference type="ARBA" id="ARBA00004442"/>
    </source>
</evidence>
<dbReference type="InterPro" id="IPR006664">
    <property type="entry name" value="OMP_bac"/>
</dbReference>
<dbReference type="InterPro" id="IPR050330">
    <property type="entry name" value="Bact_OuterMem_StrucFunc"/>
</dbReference>
<reference evidence="7" key="1">
    <citation type="submission" date="2023-10" db="EMBL/GenBank/DDBJ databases">
        <title>The first scallop-associated chemosynthetic bacterial symbiont.</title>
        <authorList>
            <person name="Lin Y.-T."/>
            <person name="Sun J."/>
            <person name="Ip J.C.-H."/>
            <person name="He X."/>
            <person name="Gao Z.-M."/>
            <person name="Perez M."/>
            <person name="Xu T."/>
            <person name="Qian P.-Y."/>
            <person name="Qiu J.-W."/>
        </authorList>
    </citation>
    <scope>NUCLEOTIDE SEQUENCE</scope>
    <source>
        <strain evidence="7">Gill1</strain>
    </source>
</reference>
<keyword evidence="2 4" id="KW-0472">Membrane</keyword>
<keyword evidence="7" id="KW-0449">Lipoprotein</keyword>
<feature type="signal peptide" evidence="5">
    <location>
        <begin position="1"/>
        <end position="17"/>
    </location>
</feature>
<keyword evidence="5" id="KW-0732">Signal</keyword>
<comment type="subcellular location">
    <subcellularLocation>
        <location evidence="1">Cell outer membrane</location>
    </subcellularLocation>
</comment>
<dbReference type="PANTHER" id="PTHR30329:SF21">
    <property type="entry name" value="LIPOPROTEIN YIAD-RELATED"/>
    <property type="match status" value="1"/>
</dbReference>
<feature type="domain" description="OmpA-like" evidence="6">
    <location>
        <begin position="83"/>
        <end position="197"/>
    </location>
</feature>
<dbReference type="AlphaFoldDB" id="A0AAU6PFP6"/>
<protein>
    <submittedName>
        <fullName evidence="7">Peptidoglycan-associated lipoprotein</fullName>
    </submittedName>
</protein>
<dbReference type="EMBL" id="CP138327">
    <property type="protein sequence ID" value="WXT99815.1"/>
    <property type="molecule type" value="Genomic_DNA"/>
</dbReference>
<evidence type="ECO:0000256" key="3">
    <source>
        <dbReference type="ARBA" id="ARBA00023237"/>
    </source>
</evidence>
<proteinExistence type="predicted"/>
<sequence length="197" mass="22639">MKILIILPLMAVLSACSTIDTIKSKFSSESSEPEMVTNKVIVEDRGQSEVDAVVGEQSSFEWKESNEKEVEKMPEKEREKALTTLKSSDIKFTLYFDLDATNMNKEASQEVVKHVQFMQENPQIRLRLEGHADARGTREYNLALAENRALRVKEVLELYEGIDSRVTVVSYGEEKPDSKLDNEIGWQKNRRVEFIYE</sequence>
<dbReference type="PROSITE" id="PS51257">
    <property type="entry name" value="PROKAR_LIPOPROTEIN"/>
    <property type="match status" value="1"/>
</dbReference>
<gene>
    <name evidence="7" type="primary">pal</name>
    <name evidence="7" type="ORF">Ctma_0519</name>
</gene>
<dbReference type="SUPFAM" id="SSF103088">
    <property type="entry name" value="OmpA-like"/>
    <property type="match status" value="1"/>
</dbReference>
<feature type="chain" id="PRO_5043537259" evidence="5">
    <location>
        <begin position="18"/>
        <end position="197"/>
    </location>
</feature>
<dbReference type="GO" id="GO:0009279">
    <property type="term" value="C:cell outer membrane"/>
    <property type="evidence" value="ECO:0007669"/>
    <property type="project" value="UniProtKB-SubCell"/>
</dbReference>
<keyword evidence="3" id="KW-0998">Cell outer membrane</keyword>
<organism evidence="7">
    <name type="scientific">Catillopecten margaritatus gill symbiont</name>
    <dbReference type="NCBI Taxonomy" id="3083288"/>
    <lineage>
        <taxon>Bacteria</taxon>
        <taxon>Pseudomonadati</taxon>
        <taxon>Pseudomonadota</taxon>
        <taxon>Gammaproteobacteria</taxon>
        <taxon>sulfur-oxidizing symbionts</taxon>
    </lineage>
</organism>
<name>A0AAU6PFP6_9GAMM</name>
<dbReference type="CDD" id="cd07185">
    <property type="entry name" value="OmpA_C-like"/>
    <property type="match status" value="1"/>
</dbReference>
<evidence type="ECO:0000259" key="6">
    <source>
        <dbReference type="PROSITE" id="PS51123"/>
    </source>
</evidence>
<dbReference type="PANTHER" id="PTHR30329">
    <property type="entry name" value="STATOR ELEMENT OF FLAGELLAR MOTOR COMPLEX"/>
    <property type="match status" value="1"/>
</dbReference>
<dbReference type="InterPro" id="IPR036737">
    <property type="entry name" value="OmpA-like_sf"/>
</dbReference>
<evidence type="ECO:0000313" key="7">
    <source>
        <dbReference type="EMBL" id="WXT99815.1"/>
    </source>
</evidence>
<evidence type="ECO:0000256" key="2">
    <source>
        <dbReference type="ARBA" id="ARBA00023136"/>
    </source>
</evidence>
<dbReference type="Gene3D" id="3.30.1330.60">
    <property type="entry name" value="OmpA-like domain"/>
    <property type="match status" value="1"/>
</dbReference>
<accession>A0AAU6PFP6</accession>
<dbReference type="PRINTS" id="PR01021">
    <property type="entry name" value="OMPADOMAIN"/>
</dbReference>
<dbReference type="Pfam" id="PF00691">
    <property type="entry name" value="OmpA"/>
    <property type="match status" value="1"/>
</dbReference>